<dbReference type="RefSeq" id="WP_345436988.1">
    <property type="nucleotide sequence ID" value="NZ_BAABKO010000002.1"/>
</dbReference>
<dbReference type="InterPro" id="IPR008183">
    <property type="entry name" value="Aldose_1/G6P_1-epimerase"/>
</dbReference>
<dbReference type="InterPro" id="IPR037480">
    <property type="entry name" value="YihR-like"/>
</dbReference>
<evidence type="ECO:0000313" key="1">
    <source>
        <dbReference type="EMBL" id="GAA4769635.1"/>
    </source>
</evidence>
<dbReference type="InterPro" id="IPR011013">
    <property type="entry name" value="Gal_mutarotase_sf_dom"/>
</dbReference>
<reference evidence="2" key="1">
    <citation type="journal article" date="2019" name="Int. J. Syst. Evol. Microbiol.">
        <title>The Global Catalogue of Microorganisms (GCM) 10K type strain sequencing project: providing services to taxonomists for standard genome sequencing and annotation.</title>
        <authorList>
            <consortium name="The Broad Institute Genomics Platform"/>
            <consortium name="The Broad Institute Genome Sequencing Center for Infectious Disease"/>
            <person name="Wu L."/>
            <person name="Ma J."/>
        </authorList>
    </citation>
    <scope>NUCLEOTIDE SEQUENCE [LARGE SCALE GENOMIC DNA]</scope>
    <source>
        <strain evidence="2">JCM 18537</strain>
    </source>
</reference>
<evidence type="ECO:0000313" key="2">
    <source>
        <dbReference type="Proteomes" id="UP001501645"/>
    </source>
</evidence>
<dbReference type="InterPro" id="IPR014718">
    <property type="entry name" value="GH-type_carb-bd"/>
</dbReference>
<sequence>MAEIDPTGEQVRLRRSGPRGEVTARIAQVGASLRALTVGGIDIVQGYPDGERTPSASGIVLVPWPNRVRDGRWSQHGAAEQLAVSEPKYGNASHGLLRFFPYSVDTGDAAATLSARIFPQSGYPFTLATSVTYALVDEGIEVTHRIRNEGDAEAPVAVGTHPFFRLGDVPTGELRLAVPGATWFELDDRMLPVAERPVDAATDLRGGARLADVQLDRAYGRLARGGDGRVRNTLAAPDGRTVTVWQGEGFDYVQVFTTSGYPGTELAVAIEPMTAPADALNSGQGLRWLAPGEDWTLSWGVTLSA</sequence>
<dbReference type="SUPFAM" id="SSF74650">
    <property type="entry name" value="Galactose mutarotase-like"/>
    <property type="match status" value="1"/>
</dbReference>
<accession>A0ABP9A0L9</accession>
<keyword evidence="2" id="KW-1185">Reference proteome</keyword>
<dbReference type="Gene3D" id="2.70.98.10">
    <property type="match status" value="1"/>
</dbReference>
<protein>
    <submittedName>
        <fullName evidence="1">Aldose 1-epimerase family protein</fullName>
    </submittedName>
</protein>
<gene>
    <name evidence="1" type="ORF">GCM10023351_11600</name>
</gene>
<dbReference type="Proteomes" id="UP001501645">
    <property type="component" value="Unassembled WGS sequence"/>
</dbReference>
<dbReference type="EMBL" id="BAABKO010000002">
    <property type="protein sequence ID" value="GAA4769635.1"/>
    <property type="molecule type" value="Genomic_DNA"/>
</dbReference>
<name>A0ABP9A0L9_9MICO</name>
<dbReference type="CDD" id="cd09022">
    <property type="entry name" value="Aldose_epim_Ec_YihR"/>
    <property type="match status" value="1"/>
</dbReference>
<proteinExistence type="predicted"/>
<dbReference type="Pfam" id="PF01263">
    <property type="entry name" value="Aldose_epim"/>
    <property type="match status" value="1"/>
</dbReference>
<comment type="caution">
    <text evidence="1">The sequence shown here is derived from an EMBL/GenBank/DDBJ whole genome shotgun (WGS) entry which is preliminary data.</text>
</comment>
<organism evidence="1 2">
    <name type="scientific">Microbacterium gilvum</name>
    <dbReference type="NCBI Taxonomy" id="1336204"/>
    <lineage>
        <taxon>Bacteria</taxon>
        <taxon>Bacillati</taxon>
        <taxon>Actinomycetota</taxon>
        <taxon>Actinomycetes</taxon>
        <taxon>Micrococcales</taxon>
        <taxon>Microbacteriaceae</taxon>
        <taxon>Microbacterium</taxon>
    </lineage>
</organism>